<keyword evidence="2" id="KW-0812">Transmembrane</keyword>
<evidence type="ECO:0000256" key="2">
    <source>
        <dbReference type="ARBA" id="ARBA00022692"/>
    </source>
</evidence>
<evidence type="ECO:0000256" key="3">
    <source>
        <dbReference type="ARBA" id="ARBA00022989"/>
    </source>
</evidence>
<comment type="caution">
    <text evidence="6">The sequence shown here is derived from an EMBL/GenBank/DDBJ whole genome shotgun (WGS) entry which is preliminary data.</text>
</comment>
<evidence type="ECO:0000313" key="6">
    <source>
        <dbReference type="EMBL" id="MCW9711543.1"/>
    </source>
</evidence>
<gene>
    <name evidence="6" type="ORF">LQ318_01385</name>
</gene>
<evidence type="ECO:0000256" key="1">
    <source>
        <dbReference type="ARBA" id="ARBA00004167"/>
    </source>
</evidence>
<reference evidence="6 7" key="1">
    <citation type="submission" date="2021-11" db="EMBL/GenBank/DDBJ databases">
        <title>Aliifidinibius sp. nov., a new bacterium isolated from saline soil.</title>
        <authorList>
            <person name="Galisteo C."/>
            <person name="De La Haba R."/>
            <person name="Sanchez-Porro C."/>
            <person name="Ventosa A."/>
        </authorList>
    </citation>
    <scope>NUCLEOTIDE SEQUENCE [LARGE SCALE GENOMIC DNA]</scope>
    <source>
        <strain evidence="6 7">KACC 190600</strain>
    </source>
</reference>
<protein>
    <submittedName>
        <fullName evidence="6">Translocation/assembly module TamB</fullName>
    </submittedName>
</protein>
<comment type="subcellular location">
    <subcellularLocation>
        <location evidence="1">Membrane</location>
        <topology evidence="1">Single-pass membrane protein</topology>
    </subcellularLocation>
</comment>
<dbReference type="Proteomes" id="UP001207337">
    <property type="component" value="Unassembled WGS sequence"/>
</dbReference>
<keyword evidence="3" id="KW-1133">Transmembrane helix</keyword>
<dbReference type="EMBL" id="JAJNDC010000001">
    <property type="protein sequence ID" value="MCW9711543.1"/>
    <property type="molecule type" value="Genomic_DNA"/>
</dbReference>
<evidence type="ECO:0000313" key="7">
    <source>
        <dbReference type="Proteomes" id="UP001207337"/>
    </source>
</evidence>
<feature type="region of interest" description="Disordered" evidence="5">
    <location>
        <begin position="1520"/>
        <end position="1540"/>
    </location>
</feature>
<keyword evidence="4" id="KW-0472">Membrane</keyword>
<keyword evidence="7" id="KW-1185">Reference proteome</keyword>
<proteinExistence type="predicted"/>
<sequence>MLIVSASVIGLLQLDITQGYLLDRVKDRISQDYKTQITIGDVQGFLPFNIELREVVIANGDSSRTDTLAKIDGVTSHIDIWGFLQNKVTITGFTLENPEIWVRRSADGRIVFLERKEARQDTSSSERRWLNNVEILAPQIEIIEGTAHLESLTEDGDLVHLPSRVTLSNLNTQFFLEWTGNQRYLDIDQFSATTEDLNAKKFSITGQVYSDRQFLEFNSFFMNIGQAEVIINGEIEGLDLGSPGIREQFLSSNYDLGVMATSLYPRELREFLPVIPDIEGPFALQLYTEGNTESLWVEEVSIEKGESFFRLNGEFQNLTESNLFTYEASIDSLNLRSEDLAPILDTLRRPEYRALEDLSMRGSASGTLDSIYVDVAMSSPIGSMDLQGGSQLKSPYRYEGALDGQNIDISWMVPTVFDTTSINMTAQLSGSGITLEESATDFEASFTQSLFDQQTIDQVELSSSLYGGLWSQKFQYQNGGQVITGSGEIDFSRERPPVTMKGEARNINLTDFARDSVIASTDLDFTYSIEAAGLSLDEIRGQANFDVAPSVIGGDSVEAHQFYADISNIGEQRRSFRLTSSLLDMNVEGQLYPKVIMNQFRFWSAYLKERYRKEISMNDGEVQRAISAPEESVIIDGNITLKNLNLIKKYIPVFPSIHTDSRIAFNMNADADRLLFSTEMQADTLSFNSWASQNSQIQFTGSFRSDRTLKEFSSVDFRADIGTYTSNTFNMDSLGIVATLEQDSLYYRQAIKNIGENARFNLELNGALSDSSALVYINDFFLGNESYAWRNQDVPTLEVEGTHRIQFNDFRFANQNEYLQLQGAWSQSSEDSLSYTLRDINLERISELVDGEVSFKGVLNGELMTKSITEQPTVQGSFNISRLALNNRTVGDLQFNSQYNADADRFDTRIEVFTDPQKYEDYLEANDGIQQHFVLDGYIGGGSGQGNEDDLYHFDADFKQIDIWLVPLIVDNLFQQMEGQAVGQGYISGDLEDFDFHGEFDVQNAFIKPRFLNTNYFVNGGVTVDRQDGVILDSLEVIDTKGGSGKVWGTIDLNDFNPLTYLDLTFTMDRLQFLNSTMDPDVPFFGNISGTGTLRLSGSNADLYLRTNNPIQVTSDSKVSIPLLEETELTETGRFIQFVDSFEERFDSPTAAGEEGTSREEEIRNSLEDMTFSERFDLDLQFNTAQDIAVNLIFDPVTGEELNARGSGQMRISMQNQEVQMFGRYQINSGSYQFVTGEIISRRLQLRPGGTIVWEGPPDNARLDISAVYRARPNISTLSAEGSVGSQNRSNSQQVPVDLIVDITGTLNSVENSYYFELPSSLDISSNSTLSYTINQINRDEQQKLLQATSILFTGQFIPTQGAGSATTSLSQNLTRGSTVLNPLLSNQVISPLLSNQINALLNSDVSRLDVDFNLNAYNEVDLGIALSLYNDRLILRREGQLTGGNAQTTLGDRIGDLNATYRINRRLSLTAFHRQNQILSNFGAQSQAGDVTPSVDGIGLEAMFQFNTWQELFDRITGTSDTSSARKEEEASVSDTDTE</sequence>
<organism evidence="6 7">
    <name type="scientific">Fodinibius salicampi</name>
    <dbReference type="NCBI Taxonomy" id="1920655"/>
    <lineage>
        <taxon>Bacteria</taxon>
        <taxon>Pseudomonadati</taxon>
        <taxon>Balneolota</taxon>
        <taxon>Balneolia</taxon>
        <taxon>Balneolales</taxon>
        <taxon>Balneolaceae</taxon>
        <taxon>Fodinibius</taxon>
    </lineage>
</organism>
<dbReference type="RefSeq" id="WP_265786844.1">
    <property type="nucleotide sequence ID" value="NZ_BAABRS010000001.1"/>
</dbReference>
<dbReference type="PANTHER" id="PTHR36985:SF1">
    <property type="entry name" value="TRANSLOCATION AND ASSEMBLY MODULE SUBUNIT TAMB"/>
    <property type="match status" value="1"/>
</dbReference>
<evidence type="ECO:0000256" key="5">
    <source>
        <dbReference type="SAM" id="MobiDB-lite"/>
    </source>
</evidence>
<evidence type="ECO:0000256" key="4">
    <source>
        <dbReference type="ARBA" id="ARBA00023136"/>
    </source>
</evidence>
<dbReference type="PANTHER" id="PTHR36985">
    <property type="entry name" value="TRANSLOCATION AND ASSEMBLY MODULE SUBUNIT TAMB"/>
    <property type="match status" value="1"/>
</dbReference>
<name>A0ABT3PUM3_9BACT</name>
<accession>A0ABT3PUM3</accession>